<proteinExistence type="inferred from homology"/>
<evidence type="ECO:0000256" key="1">
    <source>
        <dbReference type="ARBA" id="ARBA00006484"/>
    </source>
</evidence>
<comment type="caution">
    <text evidence="22">The sequence shown here is derived from an EMBL/GenBank/DDBJ whole genome shotgun (WGS) entry which is preliminary data.</text>
</comment>
<evidence type="ECO:0000256" key="16">
    <source>
        <dbReference type="ARBA" id="ARBA00048535"/>
    </source>
</evidence>
<evidence type="ECO:0000256" key="5">
    <source>
        <dbReference type="ARBA" id="ARBA00040276"/>
    </source>
</evidence>
<evidence type="ECO:0000256" key="11">
    <source>
        <dbReference type="ARBA" id="ARBA00048008"/>
    </source>
</evidence>
<evidence type="ECO:0000256" key="8">
    <source>
        <dbReference type="ARBA" id="ARBA00045705"/>
    </source>
</evidence>
<dbReference type="SUPFAM" id="SSF51735">
    <property type="entry name" value="NAD(P)-binding Rossmann-fold domains"/>
    <property type="match status" value="1"/>
</dbReference>
<comment type="catalytic activity">
    <reaction evidence="18">
        <text>prostaglandin E2 + NAD(+) = 15-oxoprostaglandin E2 + NADH + H(+)</text>
        <dbReference type="Rhea" id="RHEA:11876"/>
        <dbReference type="ChEBI" id="CHEBI:15378"/>
        <dbReference type="ChEBI" id="CHEBI:57400"/>
        <dbReference type="ChEBI" id="CHEBI:57540"/>
        <dbReference type="ChEBI" id="CHEBI:57945"/>
        <dbReference type="ChEBI" id="CHEBI:606564"/>
        <dbReference type="EC" id="1.1.1.141"/>
    </reaction>
    <physiologicalReaction direction="left-to-right" evidence="18">
        <dbReference type="Rhea" id="RHEA:11877"/>
    </physiologicalReaction>
</comment>
<evidence type="ECO:0000256" key="20">
    <source>
        <dbReference type="ARBA" id="ARBA00049151"/>
    </source>
</evidence>
<comment type="catalytic activity">
    <reaction evidence="20">
        <text>(15S)-hydroxy-(5Z,8Z,11Z,13E)-eicosatetraenoate + NAD(+) = 15-oxo-(5Z,8Z,11Z,13E)-eicosatetraenoate + NADH + H(+)</text>
        <dbReference type="Rhea" id="RHEA:23260"/>
        <dbReference type="ChEBI" id="CHEBI:15378"/>
        <dbReference type="ChEBI" id="CHEBI:57409"/>
        <dbReference type="ChEBI" id="CHEBI:57410"/>
        <dbReference type="ChEBI" id="CHEBI:57540"/>
        <dbReference type="ChEBI" id="CHEBI:57945"/>
        <dbReference type="EC" id="1.1.1.232"/>
    </reaction>
    <physiologicalReaction direction="left-to-right" evidence="20">
        <dbReference type="Rhea" id="RHEA:23261"/>
    </physiologicalReaction>
</comment>
<dbReference type="PRINTS" id="PR00081">
    <property type="entry name" value="GDHRDH"/>
</dbReference>
<sequence>MNFAGKAAIITGGAQGIGRAYANALLDIGMKVCICDILEEKALDFIENIPETQKINTIFQKCDVSSLADLRSLEPLFLAPVYSATKTGVVGYTKSLGTDYHYRKTGIKVNAICPGPIDTALFHDFPSGSVDEKESKKLGSLVKLTKPEEVGKALLKLLDDDKNGSLLRIDCDGLRYA</sequence>
<comment type="catalytic activity">
    <reaction evidence="21">
        <text>resolvin E1 + NAD(+) = 18-oxo-resolvin E1 + NADH + H(+)</text>
        <dbReference type="Rhea" id="RHEA:49244"/>
        <dbReference type="ChEBI" id="CHEBI:15378"/>
        <dbReference type="ChEBI" id="CHEBI:57540"/>
        <dbReference type="ChEBI" id="CHEBI:57945"/>
        <dbReference type="ChEBI" id="CHEBI:91000"/>
        <dbReference type="ChEBI" id="CHEBI:91001"/>
    </reaction>
    <physiologicalReaction direction="left-to-right" evidence="21">
        <dbReference type="Rhea" id="RHEA:49245"/>
    </physiologicalReaction>
</comment>
<evidence type="ECO:0000256" key="2">
    <source>
        <dbReference type="ARBA" id="ARBA00023002"/>
    </source>
</evidence>
<dbReference type="Gene3D" id="3.40.50.720">
    <property type="entry name" value="NAD(P)-binding Rossmann-like Domain"/>
    <property type="match status" value="2"/>
</dbReference>
<evidence type="ECO:0000256" key="7">
    <source>
        <dbReference type="ARBA" id="ARBA00042026"/>
    </source>
</evidence>
<comment type="catalytic activity">
    <reaction evidence="14">
        <text>resolvin D1 + NAD(+) = 17-oxoresolvin D1 + NADH + H(+)</text>
        <dbReference type="Rhea" id="RHEA:50128"/>
        <dbReference type="ChEBI" id="CHEBI:15378"/>
        <dbReference type="ChEBI" id="CHEBI:57540"/>
        <dbReference type="ChEBI" id="CHEBI:57945"/>
        <dbReference type="ChEBI" id="CHEBI:132079"/>
        <dbReference type="ChEBI" id="CHEBI:132081"/>
    </reaction>
    <physiologicalReaction direction="left-to-right" evidence="14">
        <dbReference type="Rhea" id="RHEA:50129"/>
    </physiologicalReaction>
</comment>
<keyword evidence="23" id="KW-1185">Reference proteome</keyword>
<evidence type="ECO:0000256" key="6">
    <source>
        <dbReference type="ARBA" id="ARBA00041812"/>
    </source>
</evidence>
<evidence type="ECO:0000313" key="22">
    <source>
        <dbReference type="EMBL" id="CAL1285773.1"/>
    </source>
</evidence>
<evidence type="ECO:0000256" key="12">
    <source>
        <dbReference type="ARBA" id="ARBA00048140"/>
    </source>
</evidence>
<evidence type="ECO:0000256" key="10">
    <source>
        <dbReference type="ARBA" id="ARBA00047672"/>
    </source>
</evidence>
<comment type="catalytic activity">
    <reaction evidence="17">
        <text>prostaglandin A1 + NAD(+) = 15-oxo-prostaglandin A1 + NADH + H(+)</text>
        <dbReference type="Rhea" id="RHEA:41263"/>
        <dbReference type="ChEBI" id="CHEBI:15378"/>
        <dbReference type="ChEBI" id="CHEBI:57398"/>
        <dbReference type="ChEBI" id="CHEBI:57540"/>
        <dbReference type="ChEBI" id="CHEBI:57945"/>
        <dbReference type="ChEBI" id="CHEBI:85072"/>
    </reaction>
    <physiologicalReaction direction="left-to-right" evidence="17">
        <dbReference type="Rhea" id="RHEA:41264"/>
    </physiologicalReaction>
</comment>
<evidence type="ECO:0000313" key="23">
    <source>
        <dbReference type="Proteomes" id="UP001497382"/>
    </source>
</evidence>
<dbReference type="InterPro" id="IPR020904">
    <property type="entry name" value="Sc_DH/Rdtase_CS"/>
</dbReference>
<keyword evidence="2" id="KW-0560">Oxidoreductase</keyword>
<dbReference type="Pfam" id="PF13561">
    <property type="entry name" value="adh_short_C2"/>
    <property type="match status" value="1"/>
</dbReference>
<dbReference type="Pfam" id="PF00106">
    <property type="entry name" value="adh_short"/>
    <property type="match status" value="1"/>
</dbReference>
<comment type="function">
    <text evidence="8">Catalyzes the NAD-dependent dehydrogenation (oxidation) of a broad array of hydroxylated polyunsaturated fatty acids (mainly eicosanoids and docosanoids, including prostaglandins, lipoxins and resolvins), yielding their corresponding keto (oxo) metabolites. Decreases the levels of the pro-proliferative prostaglandins such as prostaglandin E2 (whose activity is increased in cancer because of an increase in the expression of cyclooxygenase 2) and generates oxo-fatty acid products that can profoundly influence cell function by abrogating pro-inflammatory cytokine expression. Converts resolvins E1, D1 and D2 to their oxo products, which represents a mode of resolvin inactivation. Resolvin E1 plays important roles during the resolution phase of acute inflammation, while resolvins D1 and D2 have a unique role in obesity-induced adipose inflammation.</text>
</comment>
<dbReference type="Proteomes" id="UP001497382">
    <property type="component" value="Unassembled WGS sequence"/>
</dbReference>
<dbReference type="EMBL" id="CAXIEN010000194">
    <property type="protein sequence ID" value="CAL1285773.1"/>
    <property type="molecule type" value="Genomic_DNA"/>
</dbReference>
<evidence type="ECO:0000256" key="14">
    <source>
        <dbReference type="ARBA" id="ARBA00048170"/>
    </source>
</evidence>
<comment type="catalytic activity">
    <reaction evidence="16">
        <text>lipoxin A4 + NAD(+) = 15-oxo-(5S,6R)-dihydroxy-(7E,9E,11Z,13E)-eicosatetraenoate + NADH + H(+)</text>
        <dbReference type="Rhea" id="RHEA:41572"/>
        <dbReference type="ChEBI" id="CHEBI:15378"/>
        <dbReference type="ChEBI" id="CHEBI:57540"/>
        <dbReference type="ChEBI" id="CHEBI:57945"/>
        <dbReference type="ChEBI" id="CHEBI:67026"/>
        <dbReference type="ChEBI" id="CHEBI:78311"/>
    </reaction>
    <physiologicalReaction direction="left-to-right" evidence="16">
        <dbReference type="Rhea" id="RHEA:41573"/>
    </physiologicalReaction>
</comment>
<dbReference type="AlphaFoldDB" id="A0AAV2AP42"/>
<comment type="catalytic activity">
    <reaction evidence="19">
        <text>resolvin D2 + NAD(+) = 16-oxoresolvin D2 + NADH + H(+)</text>
        <dbReference type="Rhea" id="RHEA:53588"/>
        <dbReference type="ChEBI" id="CHEBI:15378"/>
        <dbReference type="ChEBI" id="CHEBI:57540"/>
        <dbReference type="ChEBI" id="CHEBI:57945"/>
        <dbReference type="ChEBI" id="CHEBI:133367"/>
        <dbReference type="ChEBI" id="CHEBI:137498"/>
    </reaction>
    <physiologicalReaction direction="left-to-right" evidence="19">
        <dbReference type="Rhea" id="RHEA:53589"/>
    </physiologicalReaction>
</comment>
<accession>A0AAV2AP42</accession>
<evidence type="ECO:0000256" key="17">
    <source>
        <dbReference type="ARBA" id="ARBA00048611"/>
    </source>
</evidence>
<protein>
    <recommendedName>
        <fullName evidence="5">15-hydroxyprostaglandin dehydrogenase [NAD(+)]</fullName>
        <ecNumber evidence="3">1.1.1.141</ecNumber>
        <ecNumber evidence="4">1.1.1.232</ecNumber>
    </recommendedName>
    <alternativeName>
        <fullName evidence="7">Eicosanoid/docosanoid dehydrogenase [NAD(+)]</fullName>
    </alternativeName>
    <alternativeName>
        <fullName evidence="6">Prostaglandin dehydrogenase 1</fullName>
    </alternativeName>
</protein>
<organism evidence="22 23">
    <name type="scientific">Larinioides sclopetarius</name>
    <dbReference type="NCBI Taxonomy" id="280406"/>
    <lineage>
        <taxon>Eukaryota</taxon>
        <taxon>Metazoa</taxon>
        <taxon>Ecdysozoa</taxon>
        <taxon>Arthropoda</taxon>
        <taxon>Chelicerata</taxon>
        <taxon>Arachnida</taxon>
        <taxon>Araneae</taxon>
        <taxon>Araneomorphae</taxon>
        <taxon>Entelegynae</taxon>
        <taxon>Araneoidea</taxon>
        <taxon>Araneidae</taxon>
        <taxon>Larinioides</taxon>
    </lineage>
</organism>
<dbReference type="GO" id="GO:0047034">
    <property type="term" value="F:15-hydroxyicosatetraenoate dehydrogenase activity"/>
    <property type="evidence" value="ECO:0007669"/>
    <property type="project" value="UniProtKB-EC"/>
</dbReference>
<dbReference type="GO" id="GO:0005737">
    <property type="term" value="C:cytoplasm"/>
    <property type="evidence" value="ECO:0007669"/>
    <property type="project" value="TreeGrafter"/>
</dbReference>
<evidence type="ECO:0000256" key="18">
    <source>
        <dbReference type="ARBA" id="ARBA00048739"/>
    </source>
</evidence>
<evidence type="ECO:0000256" key="19">
    <source>
        <dbReference type="ARBA" id="ARBA00048921"/>
    </source>
</evidence>
<dbReference type="InterPro" id="IPR036291">
    <property type="entry name" value="NAD(P)-bd_dom_sf"/>
</dbReference>
<dbReference type="PANTHER" id="PTHR44229:SF4">
    <property type="entry name" value="15-HYDROXYPROSTAGLANDIN DEHYDROGENASE [NAD(+)]"/>
    <property type="match status" value="1"/>
</dbReference>
<dbReference type="InterPro" id="IPR002347">
    <property type="entry name" value="SDR_fam"/>
</dbReference>
<comment type="catalytic activity">
    <reaction evidence="10">
        <text>resolvin D1 + NAD(+) = 8-oxoresolvin D1 + NADH + H(+)</text>
        <dbReference type="Rhea" id="RHEA:50124"/>
        <dbReference type="ChEBI" id="CHEBI:15378"/>
        <dbReference type="ChEBI" id="CHEBI:57540"/>
        <dbReference type="ChEBI" id="CHEBI:57945"/>
        <dbReference type="ChEBI" id="CHEBI:132079"/>
        <dbReference type="ChEBI" id="CHEBI:132080"/>
    </reaction>
    <physiologicalReaction direction="left-to-right" evidence="10">
        <dbReference type="Rhea" id="RHEA:50125"/>
    </physiologicalReaction>
</comment>
<dbReference type="PROSITE" id="PS00061">
    <property type="entry name" value="ADH_SHORT"/>
    <property type="match status" value="1"/>
</dbReference>
<evidence type="ECO:0000256" key="21">
    <source>
        <dbReference type="ARBA" id="ARBA00049188"/>
    </source>
</evidence>
<evidence type="ECO:0000256" key="3">
    <source>
        <dbReference type="ARBA" id="ARBA00038968"/>
    </source>
</evidence>
<evidence type="ECO:0000256" key="9">
    <source>
        <dbReference type="ARBA" id="ARBA00047325"/>
    </source>
</evidence>
<evidence type="ECO:0000256" key="4">
    <source>
        <dbReference type="ARBA" id="ARBA00039060"/>
    </source>
</evidence>
<comment type="catalytic activity">
    <reaction evidence="15">
        <text>resolvin D2 + NAD(+) = 7-oxoresolvin D2 + NADH + H(+)</text>
        <dbReference type="Rhea" id="RHEA:53584"/>
        <dbReference type="ChEBI" id="CHEBI:15378"/>
        <dbReference type="ChEBI" id="CHEBI:57540"/>
        <dbReference type="ChEBI" id="CHEBI:57945"/>
        <dbReference type="ChEBI" id="CHEBI:133367"/>
        <dbReference type="ChEBI" id="CHEBI:137497"/>
    </reaction>
    <physiologicalReaction direction="left-to-right" evidence="15">
        <dbReference type="Rhea" id="RHEA:53585"/>
    </physiologicalReaction>
</comment>
<comment type="catalytic activity">
    <reaction evidence="9">
        <text>prostaglandin E1 + NAD(+) = 15-oxoprostaglandin E1 + NADH + H(+)</text>
        <dbReference type="Rhea" id="RHEA:16477"/>
        <dbReference type="ChEBI" id="CHEBI:15378"/>
        <dbReference type="ChEBI" id="CHEBI:57397"/>
        <dbReference type="ChEBI" id="CHEBI:57401"/>
        <dbReference type="ChEBI" id="CHEBI:57540"/>
        <dbReference type="ChEBI" id="CHEBI:57945"/>
    </reaction>
    <physiologicalReaction direction="left-to-right" evidence="9">
        <dbReference type="Rhea" id="RHEA:16478"/>
    </physiologicalReaction>
</comment>
<gene>
    <name evidence="22" type="ORF">LARSCL_LOCUS13907</name>
</gene>
<dbReference type="EC" id="1.1.1.141" evidence="3"/>
<dbReference type="GO" id="GO:0016404">
    <property type="term" value="F:15-hydroxyprostaglandin dehydrogenase (NAD+) activity"/>
    <property type="evidence" value="ECO:0007669"/>
    <property type="project" value="UniProtKB-EC"/>
</dbReference>
<comment type="catalytic activity">
    <reaction evidence="12">
        <text>15-oxo-(5S,6R)-dihydroxy-(7E,9E,11Z)-eicosatrienoate + NADH + H(+) = (5S,6R,15S)-trihydroxy-(7E,9E,11Z)-eicosatrienoate + NAD(+)</text>
        <dbReference type="Rhea" id="RHEA:41596"/>
        <dbReference type="ChEBI" id="CHEBI:15378"/>
        <dbReference type="ChEBI" id="CHEBI:57540"/>
        <dbReference type="ChEBI" id="CHEBI:57945"/>
        <dbReference type="ChEBI" id="CHEBI:78325"/>
        <dbReference type="ChEBI" id="CHEBI:78329"/>
    </reaction>
    <physiologicalReaction direction="left-to-right" evidence="12">
        <dbReference type="Rhea" id="RHEA:41597"/>
    </physiologicalReaction>
</comment>
<comment type="catalytic activity">
    <reaction evidence="13">
        <text>(11R)-hydroxy-(5Z,8Z,12E,14Z)-eicosatetraenoate + NAD(+) = 11-oxo-(5Z,8Z,12E,14Z)-eicosatetraenoate + NADH + H(+)</text>
        <dbReference type="Rhea" id="RHEA:48640"/>
        <dbReference type="ChEBI" id="CHEBI:15378"/>
        <dbReference type="ChEBI" id="CHEBI:57540"/>
        <dbReference type="ChEBI" id="CHEBI:57945"/>
        <dbReference type="ChEBI" id="CHEBI:78836"/>
        <dbReference type="ChEBI" id="CHEBI:90697"/>
    </reaction>
    <physiologicalReaction direction="left-to-right" evidence="13">
        <dbReference type="Rhea" id="RHEA:48641"/>
    </physiologicalReaction>
</comment>
<dbReference type="PANTHER" id="PTHR44229">
    <property type="entry name" value="15-HYDROXYPROSTAGLANDIN DEHYDROGENASE [NAD(+)]"/>
    <property type="match status" value="1"/>
</dbReference>
<evidence type="ECO:0000256" key="15">
    <source>
        <dbReference type="ARBA" id="ARBA00048393"/>
    </source>
</evidence>
<comment type="similarity">
    <text evidence="1">Belongs to the short-chain dehydrogenases/reductases (SDR) family.</text>
</comment>
<evidence type="ECO:0000256" key="13">
    <source>
        <dbReference type="ARBA" id="ARBA00048144"/>
    </source>
</evidence>
<reference evidence="22 23" key="1">
    <citation type="submission" date="2024-04" db="EMBL/GenBank/DDBJ databases">
        <authorList>
            <person name="Rising A."/>
            <person name="Reimegard J."/>
            <person name="Sonavane S."/>
            <person name="Akerstrom W."/>
            <person name="Nylinder S."/>
            <person name="Hedman E."/>
            <person name="Kallberg Y."/>
        </authorList>
    </citation>
    <scope>NUCLEOTIDE SEQUENCE [LARGE SCALE GENOMIC DNA]</scope>
</reference>
<dbReference type="EC" id="1.1.1.232" evidence="4"/>
<name>A0AAV2AP42_9ARAC</name>
<comment type="catalytic activity">
    <reaction evidence="11">
        <text>14-hydroxy-(4Z,7Z,10Z,12E,16Z,19Z)-docosahexaenoate + NAD(+) = 14-oxo-(4Z,7Z,10Z,12E,16Z,19Z)-docosahexaenoate + NADH + H(+)</text>
        <dbReference type="Rhea" id="RHEA:48952"/>
        <dbReference type="ChEBI" id="CHEBI:15378"/>
        <dbReference type="ChEBI" id="CHEBI:57540"/>
        <dbReference type="ChEBI" id="CHEBI:57945"/>
        <dbReference type="ChEBI" id="CHEBI:90866"/>
        <dbReference type="ChEBI" id="CHEBI:90867"/>
    </reaction>
    <physiologicalReaction direction="left-to-right" evidence="11">
        <dbReference type="Rhea" id="RHEA:48953"/>
    </physiologicalReaction>
</comment>